<gene>
    <name evidence="1" type="ORF">LTR37_021447</name>
</gene>
<evidence type="ECO:0000313" key="1">
    <source>
        <dbReference type="EMBL" id="KAK3679101.1"/>
    </source>
</evidence>
<reference evidence="1" key="1">
    <citation type="submission" date="2023-07" db="EMBL/GenBank/DDBJ databases">
        <title>Black Yeasts Isolated from many extreme environments.</title>
        <authorList>
            <person name="Coleine C."/>
            <person name="Stajich J.E."/>
            <person name="Selbmann L."/>
        </authorList>
    </citation>
    <scope>NUCLEOTIDE SEQUENCE</scope>
    <source>
        <strain evidence="1">CCFEE 5714</strain>
    </source>
</reference>
<comment type="caution">
    <text evidence="1">The sequence shown here is derived from an EMBL/GenBank/DDBJ whole genome shotgun (WGS) entry which is preliminary data.</text>
</comment>
<dbReference type="Proteomes" id="UP001281147">
    <property type="component" value="Unassembled WGS sequence"/>
</dbReference>
<dbReference type="EMBL" id="JAUTXU010000529">
    <property type="protein sequence ID" value="KAK3679101.1"/>
    <property type="molecule type" value="Genomic_DNA"/>
</dbReference>
<proteinExistence type="predicted"/>
<accession>A0ACC3M9Q3</accession>
<organism evidence="1 2">
    <name type="scientific">Vermiconidia calcicola</name>
    <dbReference type="NCBI Taxonomy" id="1690605"/>
    <lineage>
        <taxon>Eukaryota</taxon>
        <taxon>Fungi</taxon>
        <taxon>Dikarya</taxon>
        <taxon>Ascomycota</taxon>
        <taxon>Pezizomycotina</taxon>
        <taxon>Dothideomycetes</taxon>
        <taxon>Dothideomycetidae</taxon>
        <taxon>Mycosphaerellales</taxon>
        <taxon>Extremaceae</taxon>
        <taxon>Vermiconidia</taxon>
    </lineage>
</organism>
<evidence type="ECO:0000313" key="2">
    <source>
        <dbReference type="Proteomes" id="UP001281147"/>
    </source>
</evidence>
<name>A0ACC3M9Q3_9PEZI</name>
<sequence>MNFNDPHGFAPTSSTDHRSWIWVSAILSLVYSCVSLVARFTAKWELLWYDDILLGAGYVFALCHYGLLCSAIFNGLGASTTVLQGNELQTASVQYFAARIFLLLSLYFSKISLLVFTRRIFSGDMHKETVIFRAAYLLVCICGLAAVLLSSVGCDAHQVLIAREDVVGNANTLRWILITAFDSVTEGVLLAVSGRFLSKIRIQPSKKLVVMFAFAVRLAPAALSIAGTVSYLKFLHGTEDSIGIAPTVAWQEAILFSSLISASIPCLRPFLLAFMSRAIKAMYVFLYIYADKAESFFRRNGTSSEGNSRVDAIHLRTINNTSRRVSESQSGPLPARDGPYLRPDGFQYQVDVRRAGEESQSRDGAESQSVESDGSERMIIRRNVEIQVHREFA</sequence>
<keyword evidence="2" id="KW-1185">Reference proteome</keyword>
<protein>
    <submittedName>
        <fullName evidence="1">Uncharacterized protein</fullName>
    </submittedName>
</protein>